<dbReference type="OrthoDB" id="44284at2759"/>
<reference evidence="1 2" key="1">
    <citation type="submission" date="2016-09" db="EMBL/GenBank/DDBJ databases">
        <title>Extensive genetic diversity and differential bi-allelic expression allows diatom success in the polar Southern Ocean.</title>
        <authorList>
            <consortium name="DOE Joint Genome Institute"/>
            <person name="Mock T."/>
            <person name="Otillar R.P."/>
            <person name="Strauss J."/>
            <person name="Dupont C."/>
            <person name="Frickenhaus S."/>
            <person name="Maumus F."/>
            <person name="Mcmullan M."/>
            <person name="Sanges R."/>
            <person name="Schmutz J."/>
            <person name="Toseland A."/>
            <person name="Valas R."/>
            <person name="Veluchamy A."/>
            <person name="Ward B.J."/>
            <person name="Allen A."/>
            <person name="Barry K."/>
            <person name="Falciatore A."/>
            <person name="Ferrante M."/>
            <person name="Fortunato A.E."/>
            <person name="Gloeckner G."/>
            <person name="Gruber A."/>
            <person name="Hipkin R."/>
            <person name="Janech M."/>
            <person name="Kroth P."/>
            <person name="Leese F."/>
            <person name="Lindquist E."/>
            <person name="Lyon B.R."/>
            <person name="Martin J."/>
            <person name="Mayer C."/>
            <person name="Parker M."/>
            <person name="Quesneville H."/>
            <person name="Raymond J."/>
            <person name="Uhlig C."/>
            <person name="Valentin K.U."/>
            <person name="Worden A.Z."/>
            <person name="Armbrust E.V."/>
            <person name="Bowler C."/>
            <person name="Green B."/>
            <person name="Moulton V."/>
            <person name="Van Oosterhout C."/>
            <person name="Grigoriev I."/>
        </authorList>
    </citation>
    <scope>NUCLEOTIDE SEQUENCE [LARGE SCALE GENOMIC DNA]</scope>
    <source>
        <strain evidence="1 2">CCMP1102</strain>
    </source>
</reference>
<accession>A0A1E7F8C4</accession>
<keyword evidence="2" id="KW-1185">Reference proteome</keyword>
<dbReference type="Proteomes" id="UP000095751">
    <property type="component" value="Unassembled WGS sequence"/>
</dbReference>
<organism evidence="1 2">
    <name type="scientific">Fragilariopsis cylindrus CCMP1102</name>
    <dbReference type="NCBI Taxonomy" id="635003"/>
    <lineage>
        <taxon>Eukaryota</taxon>
        <taxon>Sar</taxon>
        <taxon>Stramenopiles</taxon>
        <taxon>Ochrophyta</taxon>
        <taxon>Bacillariophyta</taxon>
        <taxon>Bacillariophyceae</taxon>
        <taxon>Bacillariophycidae</taxon>
        <taxon>Bacillariales</taxon>
        <taxon>Bacillariaceae</taxon>
        <taxon>Fragilariopsis</taxon>
    </lineage>
</organism>
<evidence type="ECO:0000313" key="1">
    <source>
        <dbReference type="EMBL" id="OEU14430.1"/>
    </source>
</evidence>
<dbReference type="InParanoid" id="A0A1E7F8C4"/>
<dbReference type="KEGG" id="fcy:FRACYDRAFT_240969"/>
<protein>
    <submittedName>
        <fullName evidence="1">Uncharacterized protein</fullName>
    </submittedName>
</protein>
<evidence type="ECO:0000313" key="2">
    <source>
        <dbReference type="Proteomes" id="UP000095751"/>
    </source>
</evidence>
<name>A0A1E7F8C4_9STRA</name>
<sequence length="268" mass="29733">MAVTTRITVAKMVVECYSSIAVLLVLLLLPLSSVSSFQQQQLQLQVQHHNVFKISTNNKSRLTTTTAAAYSSLSSSDDALQEDDRRTGCSNKNRREILIESVTKAAAFTVVTGASITALQSPLPASAADITTTKDIYELRIQIEMALKQINNIPELIQNEKWDSIRAILIEHPIYDCWNKNTPMLKSYADALGATPTGDELSALEQREELISHLRYLDMAVYNNVFNPISSEGTNGATKALIDSYYNDPIREYKASKSALEELIKLSE</sequence>
<proteinExistence type="predicted"/>
<dbReference type="AlphaFoldDB" id="A0A1E7F8C4"/>
<gene>
    <name evidence="1" type="ORF">FRACYDRAFT_240969</name>
</gene>
<dbReference type="EMBL" id="KV784360">
    <property type="protein sequence ID" value="OEU14430.1"/>
    <property type="molecule type" value="Genomic_DNA"/>
</dbReference>